<evidence type="ECO:0000256" key="1">
    <source>
        <dbReference type="SAM" id="MobiDB-lite"/>
    </source>
</evidence>
<sequence length="315" mass="35497">MSNRESREDSNNSRPKQFEFIVLSGDDTGRDPETRRRVRSVAQANYRRQHPYERRQTAVELDITPLLDGSLHNFNTSLMRRLAGPTTLLDASRSDPFQSFGLGGDRRAHRLWDHMYDGTCPKFNTLVQIGFVDIARETIALSQMLSASAWHLVHWLGCESDTGEDARYSMISTQNLQQRLNSVATGASDEVVIAVLTSAAYANLIKEPGIFQVHMDGLARILHLRGGENSIQSRPLRLAMFWIEVNGRFRQDAAPQYSLPNDILFSQSKLDLTLFNMAKLSSGCVIPTVERCDISQYLCDQLKHLNDIVAAEILT</sequence>
<dbReference type="AlphaFoldDB" id="A0A2P4ZCA7"/>
<name>A0A2P4ZCA7_9HYPO</name>
<reference evidence="2 3" key="1">
    <citation type="journal article" date="2016" name="Genome Announc.">
        <title>Draft Whole-Genome Sequence of Trichoderma gamsii T6085, a Promising Biocontrol Agent of Fusarium Head Blight on Wheat.</title>
        <authorList>
            <person name="Baroncelli R."/>
            <person name="Zapparata A."/>
            <person name="Piaggeschi G."/>
            <person name="Sarrocco S."/>
            <person name="Vannacci G."/>
        </authorList>
    </citation>
    <scope>NUCLEOTIDE SEQUENCE [LARGE SCALE GENOMIC DNA]</scope>
    <source>
        <strain evidence="2 3">T6085</strain>
    </source>
</reference>
<feature type="region of interest" description="Disordered" evidence="1">
    <location>
        <begin position="1"/>
        <end position="35"/>
    </location>
</feature>
<feature type="compositionally biased region" description="Basic and acidic residues" evidence="1">
    <location>
        <begin position="1"/>
        <end position="11"/>
    </location>
</feature>
<dbReference type="STRING" id="398673.A0A2P4ZCA7"/>
<gene>
    <name evidence="2" type="ORF">TGAM01_v209159</name>
</gene>
<accession>A0A2P4ZCA7</accession>
<dbReference type="GeneID" id="29990055"/>
<keyword evidence="3" id="KW-1185">Reference proteome</keyword>
<organism evidence="2 3">
    <name type="scientific">Trichoderma gamsii</name>
    <dbReference type="NCBI Taxonomy" id="398673"/>
    <lineage>
        <taxon>Eukaryota</taxon>
        <taxon>Fungi</taxon>
        <taxon>Dikarya</taxon>
        <taxon>Ascomycota</taxon>
        <taxon>Pezizomycotina</taxon>
        <taxon>Sordariomycetes</taxon>
        <taxon>Hypocreomycetidae</taxon>
        <taxon>Hypocreales</taxon>
        <taxon>Hypocreaceae</taxon>
        <taxon>Trichoderma</taxon>
    </lineage>
</organism>
<dbReference type="Proteomes" id="UP000054821">
    <property type="component" value="Unassembled WGS sequence"/>
</dbReference>
<evidence type="ECO:0000313" key="3">
    <source>
        <dbReference type="Proteomes" id="UP000054821"/>
    </source>
</evidence>
<dbReference type="RefSeq" id="XP_018656795.1">
    <property type="nucleotide sequence ID" value="XM_018809972.1"/>
</dbReference>
<protein>
    <submittedName>
        <fullName evidence="2">Uncharacterized protein</fullName>
    </submittedName>
</protein>
<comment type="caution">
    <text evidence="2">The sequence shown here is derived from an EMBL/GenBank/DDBJ whole genome shotgun (WGS) entry which is preliminary data.</text>
</comment>
<evidence type="ECO:0000313" key="2">
    <source>
        <dbReference type="EMBL" id="PON21903.1"/>
    </source>
</evidence>
<dbReference type="PANTHER" id="PTHR37540:SF5">
    <property type="entry name" value="TRANSCRIPTION FACTOR DOMAIN-CONTAINING PROTEIN"/>
    <property type="match status" value="1"/>
</dbReference>
<dbReference type="PANTHER" id="PTHR37540">
    <property type="entry name" value="TRANSCRIPTION FACTOR (ACR-2), PUTATIVE-RELATED-RELATED"/>
    <property type="match status" value="1"/>
</dbReference>
<dbReference type="EMBL" id="JPDN02000043">
    <property type="protein sequence ID" value="PON21903.1"/>
    <property type="molecule type" value="Genomic_DNA"/>
</dbReference>
<proteinExistence type="predicted"/>